<dbReference type="RefSeq" id="WP_184035934.1">
    <property type="nucleotide sequence ID" value="NZ_JACHHY010000004.1"/>
</dbReference>
<evidence type="ECO:0000256" key="3">
    <source>
        <dbReference type="ARBA" id="ARBA00023237"/>
    </source>
</evidence>
<keyword evidence="8" id="KW-1185">Reference proteome</keyword>
<dbReference type="PRINTS" id="PR01023">
    <property type="entry name" value="NAFLGMOTY"/>
</dbReference>
<organism evidence="7 8">
    <name type="scientific">Chitinivorax tropicus</name>
    <dbReference type="NCBI Taxonomy" id="714531"/>
    <lineage>
        <taxon>Bacteria</taxon>
        <taxon>Pseudomonadati</taxon>
        <taxon>Pseudomonadota</taxon>
        <taxon>Betaproteobacteria</taxon>
        <taxon>Chitinivorax</taxon>
    </lineage>
</organism>
<dbReference type="EMBL" id="JACHHY010000004">
    <property type="protein sequence ID" value="MBB5017721.1"/>
    <property type="molecule type" value="Genomic_DNA"/>
</dbReference>
<feature type="region of interest" description="Disordered" evidence="5">
    <location>
        <begin position="233"/>
        <end position="258"/>
    </location>
</feature>
<dbReference type="Pfam" id="PF00691">
    <property type="entry name" value="OmpA"/>
    <property type="match status" value="1"/>
</dbReference>
<evidence type="ECO:0000256" key="5">
    <source>
        <dbReference type="SAM" id="MobiDB-lite"/>
    </source>
</evidence>
<dbReference type="CDD" id="cd07185">
    <property type="entry name" value="OmpA_C-like"/>
    <property type="match status" value="1"/>
</dbReference>
<evidence type="ECO:0000313" key="8">
    <source>
        <dbReference type="Proteomes" id="UP000575898"/>
    </source>
</evidence>
<sequence>MANWSHRHFIALLTAWVVGYPTIIHADNPPAANNPAAAPIVVSGAVPDESTKNAILTKVRGIYGADRVVDQLTVGGVAAPANWALHVQQAIVPNLKTVKKGLFSVTGNNVALRGEVTSDDEKQQVSSAVQSALHATYNSKLDLKVVQPTAAQGLLDNVLANRIVEFESGSSKLTPAGTQLLDEMAAAMAKVGNKKVEIIGHTDGKGNRDSNLKLSLARAEAVKSYLVQKGIPGDNMTTEGLGPDRPIAPNNTDDGRRRNRRIEFHVLP</sequence>
<dbReference type="GO" id="GO:0009279">
    <property type="term" value="C:cell outer membrane"/>
    <property type="evidence" value="ECO:0007669"/>
    <property type="project" value="UniProtKB-SubCell"/>
</dbReference>
<gene>
    <name evidence="7" type="ORF">HNQ59_000990</name>
</gene>
<keyword evidence="2 4" id="KW-0472">Membrane</keyword>
<dbReference type="PANTHER" id="PTHR30329:SF21">
    <property type="entry name" value="LIPOPROTEIN YIAD-RELATED"/>
    <property type="match status" value="1"/>
</dbReference>
<reference evidence="7 8" key="1">
    <citation type="submission" date="2020-08" db="EMBL/GenBank/DDBJ databases">
        <title>Genomic Encyclopedia of Type Strains, Phase IV (KMG-IV): sequencing the most valuable type-strain genomes for metagenomic binning, comparative biology and taxonomic classification.</title>
        <authorList>
            <person name="Goeker M."/>
        </authorList>
    </citation>
    <scope>NUCLEOTIDE SEQUENCE [LARGE SCALE GENOMIC DNA]</scope>
    <source>
        <strain evidence="7 8">DSM 27165</strain>
    </source>
</reference>
<dbReference type="SUPFAM" id="SSF103088">
    <property type="entry name" value="OmpA-like"/>
    <property type="match status" value="1"/>
</dbReference>
<dbReference type="InterPro" id="IPR006664">
    <property type="entry name" value="OMP_bac"/>
</dbReference>
<dbReference type="AlphaFoldDB" id="A0A840MR78"/>
<dbReference type="Gene3D" id="3.30.1330.60">
    <property type="entry name" value="OmpA-like domain"/>
    <property type="match status" value="1"/>
</dbReference>
<evidence type="ECO:0000256" key="4">
    <source>
        <dbReference type="PROSITE-ProRule" id="PRU00473"/>
    </source>
</evidence>
<dbReference type="PANTHER" id="PTHR30329">
    <property type="entry name" value="STATOR ELEMENT OF FLAGELLAR MOTOR COMPLEX"/>
    <property type="match status" value="1"/>
</dbReference>
<comment type="caution">
    <text evidence="7">The sequence shown here is derived from an EMBL/GenBank/DDBJ whole genome shotgun (WGS) entry which is preliminary data.</text>
</comment>
<name>A0A840MR78_9PROT</name>
<keyword evidence="3" id="KW-0998">Cell outer membrane</keyword>
<evidence type="ECO:0000259" key="6">
    <source>
        <dbReference type="PROSITE" id="PS51123"/>
    </source>
</evidence>
<dbReference type="Gene3D" id="3.40.1520.20">
    <property type="match status" value="1"/>
</dbReference>
<dbReference type="PROSITE" id="PS51123">
    <property type="entry name" value="OMPA_2"/>
    <property type="match status" value="1"/>
</dbReference>
<comment type="subcellular location">
    <subcellularLocation>
        <location evidence="1">Cell outer membrane</location>
    </subcellularLocation>
</comment>
<dbReference type="InterPro" id="IPR050330">
    <property type="entry name" value="Bact_OuterMem_StrucFunc"/>
</dbReference>
<evidence type="ECO:0000256" key="1">
    <source>
        <dbReference type="ARBA" id="ARBA00004442"/>
    </source>
</evidence>
<evidence type="ECO:0000313" key="7">
    <source>
        <dbReference type="EMBL" id="MBB5017721.1"/>
    </source>
</evidence>
<evidence type="ECO:0000256" key="2">
    <source>
        <dbReference type="ARBA" id="ARBA00023136"/>
    </source>
</evidence>
<dbReference type="InterPro" id="IPR007055">
    <property type="entry name" value="BON_dom"/>
</dbReference>
<dbReference type="InterPro" id="IPR006665">
    <property type="entry name" value="OmpA-like"/>
</dbReference>
<accession>A0A840MR78</accession>
<dbReference type="Proteomes" id="UP000575898">
    <property type="component" value="Unassembled WGS sequence"/>
</dbReference>
<feature type="domain" description="OmpA-like" evidence="6">
    <location>
        <begin position="152"/>
        <end position="268"/>
    </location>
</feature>
<dbReference type="Pfam" id="PF04972">
    <property type="entry name" value="BON"/>
    <property type="match status" value="1"/>
</dbReference>
<proteinExistence type="predicted"/>
<dbReference type="InterPro" id="IPR036737">
    <property type="entry name" value="OmpA-like_sf"/>
</dbReference>
<dbReference type="PRINTS" id="PR01021">
    <property type="entry name" value="OMPADOMAIN"/>
</dbReference>
<protein>
    <submittedName>
        <fullName evidence="7">OOP family OmpA-OmpF porin</fullName>
    </submittedName>
</protein>